<protein>
    <submittedName>
        <fullName evidence="5">Uncharacterized protein</fullName>
    </submittedName>
</protein>
<evidence type="ECO:0000256" key="1">
    <source>
        <dbReference type="ARBA" id="ARBA00009809"/>
    </source>
</evidence>
<comment type="similarity">
    <text evidence="1 2">Belongs to the glycosyl hydrolase 35 family.</text>
</comment>
<keyword evidence="6" id="KW-1185">Reference proteome</keyword>
<dbReference type="InterPro" id="IPR054746">
    <property type="entry name" value="GLMA-like_second"/>
</dbReference>
<dbReference type="InterPro" id="IPR031330">
    <property type="entry name" value="Gly_Hdrlase_35_cat"/>
</dbReference>
<evidence type="ECO:0000259" key="4">
    <source>
        <dbReference type="Pfam" id="PF22369"/>
    </source>
</evidence>
<name>A0A6C0P7Z7_9BACL</name>
<organism evidence="5 6">
    <name type="scientific">Paenibacillus rhizovicinus</name>
    <dbReference type="NCBI Taxonomy" id="2704463"/>
    <lineage>
        <taxon>Bacteria</taxon>
        <taxon>Bacillati</taxon>
        <taxon>Bacillota</taxon>
        <taxon>Bacilli</taxon>
        <taxon>Bacillales</taxon>
        <taxon>Paenibacillaceae</taxon>
        <taxon>Paenibacillus</taxon>
    </lineage>
</organism>
<dbReference type="RefSeq" id="WP_162644859.1">
    <property type="nucleotide sequence ID" value="NZ_CP048286.1"/>
</dbReference>
<dbReference type="Proteomes" id="UP000479114">
    <property type="component" value="Chromosome"/>
</dbReference>
<dbReference type="PRINTS" id="PR00742">
    <property type="entry name" value="GLHYDRLASE35"/>
</dbReference>
<feature type="domain" description="GLMA-like second" evidence="4">
    <location>
        <begin position="484"/>
        <end position="596"/>
    </location>
</feature>
<dbReference type="InterPro" id="IPR017853">
    <property type="entry name" value="GH"/>
</dbReference>
<dbReference type="SUPFAM" id="SSF51445">
    <property type="entry name" value="(Trans)glycosidases"/>
    <property type="match status" value="1"/>
</dbReference>
<dbReference type="AlphaFoldDB" id="A0A6C0P7Z7"/>
<gene>
    <name evidence="5" type="ORF">GZH47_30545</name>
</gene>
<dbReference type="InterPro" id="IPR001944">
    <property type="entry name" value="Glycoside_Hdrlase_35"/>
</dbReference>
<proteinExistence type="inferred from homology"/>
<dbReference type="Pfam" id="PF22369">
    <property type="entry name" value="GLMA_2nd"/>
    <property type="match status" value="1"/>
</dbReference>
<dbReference type="Pfam" id="PF01301">
    <property type="entry name" value="Glyco_hydro_35"/>
    <property type="match status" value="1"/>
</dbReference>
<accession>A0A6C0P7Z7</accession>
<sequence>MNRRTQGAEEQHLGSMEPIAWDRISYTINGKRQFLISGEFHYFRVPARDWRERLERFREAGGNCVATYIPWILHEPAEGDIRFGDKPERDLERFLALCGELGLYVICRPGPYQYSEMKYCGLPPWLIDGYPDILARTIDGHIMVRDSVSYLHPVFLAKVKAWFNIVCPIIAAYATSKGGPVAFVQFDNELTGIHEWFGGWDYHPETMGFGREEGRYTAFLRNKYRTVERLNAAYGTAVSVLADMRPISSAAMTSIGDRRRVKDYQDFYFGTIAEYAVLLTGWMRESGIDGDFIHNSANPGSNGYHAETVERLGSGFILGSDHYYNLDLDWNANNPTPKYAVNALLSHEMLRHYGFPSTIYELPGGSPSDWPPITADDLSCCYWTNIAFGMKGFNYYVFAGGYNPEGIGGDGEVYDYQAAIAPDNAIRPHYYAQKRFGALLQEHSWLVEAERAVDFYIGLDREHSRSSYYAAGHRPFGNADAWTFLSKGLLMTSLCASYSPELLDLYSDNAVNAAGKPILVAASACMAANVQQRLVNAVKRGGKLLLAPVIPQLDENFNPCTILKDFLDGAEAEPFTASEREVRVGSIPQVYVNQGLWVSAKLPEGASVIAEEKKSGGIAGWKKRYPNGGCVIWLGIQWKFTKYGHMDMLRELLNELGGDAPAVRCDNPNLWTALRSDGSSRMLFVMNLFASPMEADVSLRLSDGQYAEPIRCCLKPMEVQTLLIDDNGAAHDVRFGRDEAAPIRSFEEREA</sequence>
<dbReference type="Gene3D" id="3.20.20.80">
    <property type="entry name" value="Glycosidases"/>
    <property type="match status" value="1"/>
</dbReference>
<evidence type="ECO:0000259" key="3">
    <source>
        <dbReference type="Pfam" id="PF01301"/>
    </source>
</evidence>
<reference evidence="5 6" key="1">
    <citation type="submission" date="2020-02" db="EMBL/GenBank/DDBJ databases">
        <title>Paenibacillus sp. nov., isolated from rhizosphere soil of tomato.</title>
        <authorList>
            <person name="Weon H.-Y."/>
            <person name="Lee S.A."/>
        </authorList>
    </citation>
    <scope>NUCLEOTIDE SEQUENCE [LARGE SCALE GENOMIC DNA]</scope>
    <source>
        <strain evidence="5 6">14171R-81</strain>
    </source>
</reference>
<evidence type="ECO:0000313" key="6">
    <source>
        <dbReference type="Proteomes" id="UP000479114"/>
    </source>
</evidence>
<dbReference type="KEGG" id="prz:GZH47_30545"/>
<dbReference type="EMBL" id="CP048286">
    <property type="protein sequence ID" value="QHW34707.1"/>
    <property type="molecule type" value="Genomic_DNA"/>
</dbReference>
<dbReference type="PANTHER" id="PTHR23421">
    <property type="entry name" value="BETA-GALACTOSIDASE RELATED"/>
    <property type="match status" value="1"/>
</dbReference>
<dbReference type="GO" id="GO:0005975">
    <property type="term" value="P:carbohydrate metabolic process"/>
    <property type="evidence" value="ECO:0007669"/>
    <property type="project" value="InterPro"/>
</dbReference>
<evidence type="ECO:0000256" key="2">
    <source>
        <dbReference type="RuleBase" id="RU003679"/>
    </source>
</evidence>
<evidence type="ECO:0000313" key="5">
    <source>
        <dbReference type="EMBL" id="QHW34707.1"/>
    </source>
</evidence>
<dbReference type="GO" id="GO:0004553">
    <property type="term" value="F:hydrolase activity, hydrolyzing O-glycosyl compounds"/>
    <property type="evidence" value="ECO:0007669"/>
    <property type="project" value="InterPro"/>
</dbReference>
<feature type="domain" description="Glycoside hydrolase 35 catalytic" evidence="3">
    <location>
        <begin position="27"/>
        <end position="191"/>
    </location>
</feature>